<evidence type="ECO:0000313" key="8">
    <source>
        <dbReference type="Proteomes" id="UP000216752"/>
    </source>
</evidence>
<feature type="domain" description="Aminotransferase class I/classII large" evidence="6">
    <location>
        <begin position="36"/>
        <end position="387"/>
    </location>
</feature>
<dbReference type="EMBL" id="CP155573">
    <property type="protein sequence ID" value="XFO65116.1"/>
    <property type="molecule type" value="Genomic_DNA"/>
</dbReference>
<dbReference type="Pfam" id="PF00155">
    <property type="entry name" value="Aminotran_1_2"/>
    <property type="match status" value="1"/>
</dbReference>
<dbReference type="Gene3D" id="3.90.1150.10">
    <property type="entry name" value="Aspartate Aminotransferase, domain 1"/>
    <property type="match status" value="1"/>
</dbReference>
<dbReference type="InterPro" id="IPR027619">
    <property type="entry name" value="C-S_lyase_PatB-like"/>
</dbReference>
<evidence type="ECO:0000256" key="4">
    <source>
        <dbReference type="ARBA" id="ARBA00023239"/>
    </source>
</evidence>
<dbReference type="NCBIfam" id="TIGR04350">
    <property type="entry name" value="C_S_lyase_PatB"/>
    <property type="match status" value="1"/>
</dbReference>
<dbReference type="InterPro" id="IPR015422">
    <property type="entry name" value="PyrdxlP-dep_Trfase_small"/>
</dbReference>
<dbReference type="Proteomes" id="UP000216752">
    <property type="component" value="Chromosome"/>
</dbReference>
<organism evidence="7 8">
    <name type="scientific">Sporomusa silvacetica DSM 10669</name>
    <dbReference type="NCBI Taxonomy" id="1123289"/>
    <lineage>
        <taxon>Bacteria</taxon>
        <taxon>Bacillati</taxon>
        <taxon>Bacillota</taxon>
        <taxon>Negativicutes</taxon>
        <taxon>Selenomonadales</taxon>
        <taxon>Sporomusaceae</taxon>
        <taxon>Sporomusa</taxon>
    </lineage>
</organism>
<evidence type="ECO:0000313" key="7">
    <source>
        <dbReference type="EMBL" id="XFO65116.1"/>
    </source>
</evidence>
<dbReference type="EC" id="4.4.1.13" evidence="2"/>
<dbReference type="PANTHER" id="PTHR43525">
    <property type="entry name" value="PROTEIN MALY"/>
    <property type="match status" value="1"/>
</dbReference>
<evidence type="ECO:0000256" key="2">
    <source>
        <dbReference type="ARBA" id="ARBA00012224"/>
    </source>
</evidence>
<protein>
    <recommendedName>
        <fullName evidence="2">cysteine-S-conjugate beta-lyase</fullName>
        <ecNumber evidence="2">4.4.1.13</ecNumber>
    </recommendedName>
</protein>
<evidence type="ECO:0000259" key="6">
    <source>
        <dbReference type="Pfam" id="PF00155"/>
    </source>
</evidence>
<dbReference type="PANTHER" id="PTHR43525:SF1">
    <property type="entry name" value="PROTEIN MALY"/>
    <property type="match status" value="1"/>
</dbReference>
<proteinExistence type="inferred from homology"/>
<dbReference type="SUPFAM" id="SSF53383">
    <property type="entry name" value="PLP-dependent transferases"/>
    <property type="match status" value="1"/>
</dbReference>
<dbReference type="RefSeq" id="WP_373665451.1">
    <property type="nucleotide sequence ID" value="NZ_CP155573.1"/>
</dbReference>
<sequence>MMTNSKIDKFDTVIARHNSGSTKWDDAPALFGSKDVLPFWVADMDFPSPPAVNEALAARVQHGVFGYPSPHSYAYDAVTDWLDKRHNWKTNPEWMVSTPGVVTAITLAVQTFTKPGDKVIIQPPVYPPFFSSVHNQDRIVLENPLVYEDGNYYIDFDDLAEKAREAKMLILCNPHNPVGRVWSRSELTKLVKICLENNVLLLTDEIHGDLVYTGHQYIPLASLDTDSDDKIITLTAPSKTFNTAGLYTSIAIIPNSKLRSQFSQTVQQLGISKSNVFGITALEAAYRHGAPWLDELLVYLEDNAQYLTEYIAANIPSIKVDKPQGTYLAWLDCRNLKLSQQELVQFFAKKARVGLNDGVTFGHQGTGFMRLNFGCPRPLLAEGLKRIAQAVNQSI</sequence>
<comment type="similarity">
    <text evidence="5">Belongs to the class-II pyridoxal-phosphate-dependent aminotransferase family. MalY/PatB cystathionine beta-lyase subfamily.</text>
</comment>
<reference evidence="7" key="1">
    <citation type="submission" date="2024-05" db="EMBL/GenBank/DDBJ databases">
        <title>Isolation and characterization of Sporomusa carbonis sp. nov., a carboxydotrophic hydrogenogen in the genus of Sporomusa isolated from a charcoal burning pile.</title>
        <authorList>
            <person name="Boeer T."/>
            <person name="Rosenbaum F."/>
            <person name="Eysell L."/>
            <person name="Mueller V."/>
            <person name="Daniel R."/>
            <person name="Poehlein A."/>
        </authorList>
    </citation>
    <scope>NUCLEOTIDE SEQUENCE [LARGE SCALE GENOMIC DNA]</scope>
    <source>
        <strain evidence="7">DSM 10669</strain>
    </source>
</reference>
<name>A0ABZ3IHH8_9FIRM</name>
<dbReference type="InterPro" id="IPR015421">
    <property type="entry name" value="PyrdxlP-dep_Trfase_major"/>
</dbReference>
<dbReference type="GO" id="GO:0047804">
    <property type="term" value="F:cysteine-S-conjugate beta-lyase activity"/>
    <property type="evidence" value="ECO:0007669"/>
    <property type="project" value="UniProtKB-EC"/>
</dbReference>
<keyword evidence="4 7" id="KW-0456">Lyase</keyword>
<evidence type="ECO:0000256" key="3">
    <source>
        <dbReference type="ARBA" id="ARBA00022898"/>
    </source>
</evidence>
<dbReference type="InterPro" id="IPR015424">
    <property type="entry name" value="PyrdxlP-dep_Trfase"/>
</dbReference>
<gene>
    <name evidence="7" type="primary">patB</name>
    <name evidence="7" type="ORF">SPSIL_012250</name>
</gene>
<keyword evidence="3" id="KW-0663">Pyridoxal phosphate</keyword>
<dbReference type="InterPro" id="IPR051798">
    <property type="entry name" value="Class-II_PLP-Dep_Aminotrans"/>
</dbReference>
<dbReference type="Gene3D" id="3.40.640.10">
    <property type="entry name" value="Type I PLP-dependent aspartate aminotransferase-like (Major domain)"/>
    <property type="match status" value="1"/>
</dbReference>
<accession>A0ABZ3IHH8</accession>
<dbReference type="CDD" id="cd00609">
    <property type="entry name" value="AAT_like"/>
    <property type="match status" value="1"/>
</dbReference>
<dbReference type="InterPro" id="IPR004839">
    <property type="entry name" value="Aminotransferase_I/II_large"/>
</dbReference>
<evidence type="ECO:0000256" key="5">
    <source>
        <dbReference type="ARBA" id="ARBA00037974"/>
    </source>
</evidence>
<comment type="cofactor">
    <cofactor evidence="1">
        <name>pyridoxal 5'-phosphate</name>
        <dbReference type="ChEBI" id="CHEBI:597326"/>
    </cofactor>
</comment>
<keyword evidence="8" id="KW-1185">Reference proteome</keyword>
<evidence type="ECO:0000256" key="1">
    <source>
        <dbReference type="ARBA" id="ARBA00001933"/>
    </source>
</evidence>